<evidence type="ECO:0000256" key="6">
    <source>
        <dbReference type="SAM" id="SignalP"/>
    </source>
</evidence>
<organism evidence="7 8">
    <name type="scientific">Quillaja saponaria</name>
    <name type="common">Soap bark tree</name>
    <dbReference type="NCBI Taxonomy" id="32244"/>
    <lineage>
        <taxon>Eukaryota</taxon>
        <taxon>Viridiplantae</taxon>
        <taxon>Streptophyta</taxon>
        <taxon>Embryophyta</taxon>
        <taxon>Tracheophyta</taxon>
        <taxon>Spermatophyta</taxon>
        <taxon>Magnoliopsida</taxon>
        <taxon>eudicotyledons</taxon>
        <taxon>Gunneridae</taxon>
        <taxon>Pentapetalae</taxon>
        <taxon>rosids</taxon>
        <taxon>fabids</taxon>
        <taxon>Fabales</taxon>
        <taxon>Quillajaceae</taxon>
        <taxon>Quillaja</taxon>
    </lineage>
</organism>
<keyword evidence="3" id="KW-0964">Secreted</keyword>
<dbReference type="Pfam" id="PF04674">
    <property type="entry name" value="Phi_1"/>
    <property type="match status" value="1"/>
</dbReference>
<evidence type="ECO:0000313" key="8">
    <source>
        <dbReference type="Proteomes" id="UP001163823"/>
    </source>
</evidence>
<comment type="caution">
    <text evidence="7">The sequence shown here is derived from an EMBL/GenBank/DDBJ whole genome shotgun (WGS) entry which is preliminary data.</text>
</comment>
<reference evidence="7" key="1">
    <citation type="journal article" date="2023" name="Science">
        <title>Elucidation of the pathway for biosynthesis of saponin adjuvants from the soapbark tree.</title>
        <authorList>
            <person name="Reed J."/>
            <person name="Orme A."/>
            <person name="El-Demerdash A."/>
            <person name="Owen C."/>
            <person name="Martin L.B.B."/>
            <person name="Misra R.C."/>
            <person name="Kikuchi S."/>
            <person name="Rejzek M."/>
            <person name="Martin A.C."/>
            <person name="Harkess A."/>
            <person name="Leebens-Mack J."/>
            <person name="Louveau T."/>
            <person name="Stephenson M.J."/>
            <person name="Osbourn A."/>
        </authorList>
    </citation>
    <scope>NUCLEOTIDE SEQUENCE</scope>
    <source>
        <strain evidence="7">S10</strain>
    </source>
</reference>
<evidence type="ECO:0000256" key="2">
    <source>
        <dbReference type="ARBA" id="ARBA00022523"/>
    </source>
</evidence>
<proteinExistence type="inferred from homology"/>
<keyword evidence="4 6" id="KW-0732">Signal</keyword>
<evidence type="ECO:0000256" key="1">
    <source>
        <dbReference type="ARBA" id="ARBA00004271"/>
    </source>
</evidence>
<dbReference type="EMBL" id="JARAOO010000004">
    <property type="protein sequence ID" value="KAJ7973009.1"/>
    <property type="molecule type" value="Genomic_DNA"/>
</dbReference>
<protein>
    <submittedName>
        <fullName evidence="7">Protein EXORDIUM-like</fullName>
    </submittedName>
</protein>
<gene>
    <name evidence="7" type="ORF">O6P43_010817</name>
</gene>
<evidence type="ECO:0000256" key="4">
    <source>
        <dbReference type="ARBA" id="ARBA00022729"/>
    </source>
</evidence>
<keyword evidence="8" id="KW-1185">Reference proteome</keyword>
<evidence type="ECO:0000313" key="7">
    <source>
        <dbReference type="EMBL" id="KAJ7973009.1"/>
    </source>
</evidence>
<dbReference type="GO" id="GO:0048046">
    <property type="term" value="C:apoplast"/>
    <property type="evidence" value="ECO:0007669"/>
    <property type="project" value="UniProtKB-SubCell"/>
</dbReference>
<feature type="chain" id="PRO_5041898965" evidence="6">
    <location>
        <begin position="26"/>
        <end position="326"/>
    </location>
</feature>
<dbReference type="InterPro" id="IPR006766">
    <property type="entry name" value="EXORDIUM-like"/>
</dbReference>
<evidence type="ECO:0000256" key="3">
    <source>
        <dbReference type="ARBA" id="ARBA00022525"/>
    </source>
</evidence>
<comment type="subcellular location">
    <subcellularLocation>
        <location evidence="1">Secreted</location>
        <location evidence="1">Extracellular space</location>
        <location evidence="1">Apoplast</location>
    </subcellularLocation>
</comment>
<dbReference type="PANTHER" id="PTHR31279:SF58">
    <property type="entry name" value="PROTEIN EXORDIUM-LIKE 2"/>
    <property type="match status" value="1"/>
</dbReference>
<dbReference type="Proteomes" id="UP001163823">
    <property type="component" value="Chromosome 4"/>
</dbReference>
<dbReference type="PANTHER" id="PTHR31279">
    <property type="entry name" value="PROTEIN EXORDIUM-LIKE 5"/>
    <property type="match status" value="1"/>
</dbReference>
<comment type="similarity">
    <text evidence="5">Belongs to the EXORDIUM family.</text>
</comment>
<dbReference type="KEGG" id="qsa:O6P43_010817"/>
<dbReference type="AlphaFoldDB" id="A0AAD7Q179"/>
<keyword evidence="2" id="KW-0052">Apoplast</keyword>
<name>A0AAD7Q179_QUISA</name>
<evidence type="ECO:0000256" key="5">
    <source>
        <dbReference type="ARBA" id="ARBA00023591"/>
    </source>
</evidence>
<feature type="signal peptide" evidence="6">
    <location>
        <begin position="1"/>
        <end position="25"/>
    </location>
</feature>
<sequence length="326" mass="34751">MAIIIWKTLILPLIFALALAPCSIALGHQNQSQSQSQPSLATTSAIPKYHGGPLLTGPRGINIYLIWYGGFFHKDTASITNFFASFNPSNYSHPYPEPTVSAWWKTFPSYKDKAGNSVSSTVKLVKQVGDAHSLGKNIKRAQIANLIKNKIETNIFPLDSNGIYLVLTAKDVVVERLCMGSCGFHDSILVSAKRLVYAHVGNSLQQCPGLCAWPYANSANGPPGQALVAPNGVDADGMVMNIATVLAGAATNPYKTAYFQGDALAPLEAVTACPGIFGAGAYPGYPGSLLVDKVSKASYNAYGINHSKFLLPATWDIKSLNCKVVG</sequence>
<accession>A0AAD7Q179</accession>